<dbReference type="RefSeq" id="WP_167082261.1">
    <property type="nucleotide sequence ID" value="NZ_BAAADC010000001.1"/>
</dbReference>
<feature type="chain" id="PRO_5032550096" description="Porin domain-containing protein" evidence="1">
    <location>
        <begin position="21"/>
        <end position="392"/>
    </location>
</feature>
<evidence type="ECO:0000313" key="4">
    <source>
        <dbReference type="Proteomes" id="UP000570514"/>
    </source>
</evidence>
<reference evidence="3 4" key="1">
    <citation type="submission" date="2020-03" db="EMBL/GenBank/DDBJ databases">
        <title>Genomic Encyclopedia of Type Strains, Phase IV (KMG-IV): sequencing the most valuable type-strain genomes for metagenomic binning, comparative biology and taxonomic classification.</title>
        <authorList>
            <person name="Goeker M."/>
        </authorList>
    </citation>
    <scope>NUCLEOTIDE SEQUENCE [LARGE SCALE GENOMIC DNA]</scope>
    <source>
        <strain evidence="3 4">DSM 19867</strain>
    </source>
</reference>
<gene>
    <name evidence="3" type="ORF">FHS83_001423</name>
</gene>
<dbReference type="Proteomes" id="UP000570514">
    <property type="component" value="Unassembled WGS sequence"/>
</dbReference>
<dbReference type="AlphaFoldDB" id="A0A846MY08"/>
<dbReference type="EMBL" id="JAASRM010000001">
    <property type="protein sequence ID" value="NIK88105.1"/>
    <property type="molecule type" value="Genomic_DNA"/>
</dbReference>
<dbReference type="InterPro" id="IPR023614">
    <property type="entry name" value="Porin_dom_sf"/>
</dbReference>
<evidence type="ECO:0000313" key="3">
    <source>
        <dbReference type="EMBL" id="NIK88105.1"/>
    </source>
</evidence>
<accession>A0A846MY08</accession>
<evidence type="ECO:0000259" key="2">
    <source>
        <dbReference type="Pfam" id="PF13609"/>
    </source>
</evidence>
<feature type="domain" description="Porin" evidence="2">
    <location>
        <begin position="9"/>
        <end position="359"/>
    </location>
</feature>
<keyword evidence="4" id="KW-1185">Reference proteome</keyword>
<dbReference type="SUPFAM" id="SSF56935">
    <property type="entry name" value="Porins"/>
    <property type="match status" value="1"/>
</dbReference>
<name>A0A846MY08_9PROT</name>
<proteinExistence type="predicted"/>
<evidence type="ECO:0000256" key="1">
    <source>
        <dbReference type="SAM" id="SignalP"/>
    </source>
</evidence>
<dbReference type="Gene3D" id="2.40.160.10">
    <property type="entry name" value="Porin"/>
    <property type="match status" value="1"/>
</dbReference>
<sequence>MKTRLMMTAAALLAAAPAGAAVPALTVDLDPATLTVGGIAYGALFAPDLPKATGGADQRWATGAADVNLKLSRDYDSGLSLSLKSSFEVLRDRLSYDNYGGALVQKVYGVAQTGLGTVEVGMTDGAVYALAITGPVSDDITSIENPNATFFIDPSTGRAFGQLFDFSSATNSSLNYAKISYYTPRILGFELGASYTPAQNREVIPFLNNGPHKENRQKSIWEVALSYSEQWETMALGVYGGVALAHGDGKLAEDASLTDWSVGSEFDYTINDDWKWAIGGGYRRANTFAFDIYDARTSGATESGHLSSTLSYGDYSLTGEYGRGTADGGMAGPVIGIKAWQVQLGYTIDTNWQLTTGWQEHVYDRNLGSFYDGSKRLAMSAAFVHLKFKVGG</sequence>
<dbReference type="Pfam" id="PF13609">
    <property type="entry name" value="Porin_4"/>
    <property type="match status" value="1"/>
</dbReference>
<protein>
    <recommendedName>
        <fullName evidence="2">Porin domain-containing protein</fullName>
    </recommendedName>
</protein>
<organism evidence="3 4">
    <name type="scientific">Rhizomicrobium palustre</name>
    <dbReference type="NCBI Taxonomy" id="189966"/>
    <lineage>
        <taxon>Bacteria</taxon>
        <taxon>Pseudomonadati</taxon>
        <taxon>Pseudomonadota</taxon>
        <taxon>Alphaproteobacteria</taxon>
        <taxon>Micropepsales</taxon>
        <taxon>Micropepsaceae</taxon>
        <taxon>Rhizomicrobium</taxon>
    </lineage>
</organism>
<keyword evidence="1" id="KW-0732">Signal</keyword>
<dbReference type="GO" id="GO:0015288">
    <property type="term" value="F:porin activity"/>
    <property type="evidence" value="ECO:0007669"/>
    <property type="project" value="InterPro"/>
</dbReference>
<feature type="signal peptide" evidence="1">
    <location>
        <begin position="1"/>
        <end position="20"/>
    </location>
</feature>
<dbReference type="GO" id="GO:0016020">
    <property type="term" value="C:membrane"/>
    <property type="evidence" value="ECO:0007669"/>
    <property type="project" value="InterPro"/>
</dbReference>
<comment type="caution">
    <text evidence="3">The sequence shown here is derived from an EMBL/GenBank/DDBJ whole genome shotgun (WGS) entry which is preliminary data.</text>
</comment>
<dbReference type="InterPro" id="IPR033900">
    <property type="entry name" value="Gram_neg_porin_domain"/>
</dbReference>